<evidence type="ECO:0000256" key="9">
    <source>
        <dbReference type="ARBA" id="ARBA00023242"/>
    </source>
</evidence>
<keyword evidence="5" id="KW-0507">mRNA processing</keyword>
<dbReference type="SUPFAM" id="SSF48464">
    <property type="entry name" value="ENTH/VHS domain"/>
    <property type="match status" value="1"/>
</dbReference>
<dbReference type="PANTHER" id="PTHR15921">
    <property type="entry name" value="PRE-MRNA CLEAVAGE COMPLEX II"/>
    <property type="match status" value="1"/>
</dbReference>
<comment type="subunit">
    <text evidence="11">Associates with the phosphorylated CTD domain of POLR2A /RNA polymerase II.</text>
</comment>
<feature type="region of interest" description="Disordered" evidence="15">
    <location>
        <begin position="385"/>
        <end position="551"/>
    </location>
</feature>
<feature type="compositionally biased region" description="Basic and acidic residues" evidence="15">
    <location>
        <begin position="391"/>
        <end position="415"/>
    </location>
</feature>
<feature type="region of interest" description="Disordered" evidence="15">
    <location>
        <begin position="679"/>
        <end position="799"/>
    </location>
</feature>
<feature type="compositionally biased region" description="Basic and acidic residues" evidence="15">
    <location>
        <begin position="1621"/>
        <end position="1637"/>
    </location>
</feature>
<feature type="compositionally biased region" description="Acidic residues" evidence="15">
    <location>
        <begin position="1605"/>
        <end position="1620"/>
    </location>
</feature>
<feature type="region of interest" description="Disordered" evidence="15">
    <location>
        <begin position="908"/>
        <end position="935"/>
    </location>
</feature>
<feature type="coiled-coil region" evidence="14">
    <location>
        <begin position="221"/>
        <end position="267"/>
    </location>
</feature>
<evidence type="ECO:0000256" key="8">
    <source>
        <dbReference type="ARBA" id="ARBA00023054"/>
    </source>
</evidence>
<dbReference type="InterPro" id="IPR047415">
    <property type="entry name" value="Pcf11_CID"/>
</dbReference>
<dbReference type="InterPro" id="IPR008942">
    <property type="entry name" value="ENTH_VHS"/>
</dbReference>
<dbReference type="GO" id="GO:0005737">
    <property type="term" value="C:cytoplasm"/>
    <property type="evidence" value="ECO:0007669"/>
    <property type="project" value="TreeGrafter"/>
</dbReference>
<feature type="region of interest" description="Disordered" evidence="15">
    <location>
        <begin position="1815"/>
        <end position="1846"/>
    </location>
</feature>
<feature type="compositionally biased region" description="Acidic residues" evidence="15">
    <location>
        <begin position="1638"/>
        <end position="1657"/>
    </location>
</feature>
<dbReference type="InterPro" id="IPR021605">
    <property type="entry name" value="Pcf11_Clp1-ID"/>
</dbReference>
<feature type="compositionally biased region" description="Basic and acidic residues" evidence="15">
    <location>
        <begin position="1720"/>
        <end position="1741"/>
    </location>
</feature>
<feature type="compositionally biased region" description="Basic and acidic residues" evidence="15">
    <location>
        <begin position="1658"/>
        <end position="1667"/>
    </location>
</feature>
<evidence type="ECO:0000256" key="3">
    <source>
        <dbReference type="ARBA" id="ARBA00022499"/>
    </source>
</evidence>
<keyword evidence="4" id="KW-0597">Phosphoprotein</keyword>
<feature type="compositionally biased region" description="Low complexity" evidence="15">
    <location>
        <begin position="1013"/>
        <end position="1028"/>
    </location>
</feature>
<feature type="compositionally biased region" description="Low complexity" evidence="15">
    <location>
        <begin position="1832"/>
        <end position="1846"/>
    </location>
</feature>
<reference evidence="17" key="1">
    <citation type="submission" date="2021-01" db="UniProtKB">
        <authorList>
            <consortium name="EnsemblMetazoa"/>
        </authorList>
    </citation>
    <scope>IDENTIFICATION</scope>
</reference>
<dbReference type="FunCoup" id="A0A7M7QDL6">
    <property type="interactions" value="1652"/>
</dbReference>
<dbReference type="GO" id="GO:0031124">
    <property type="term" value="P:mRNA 3'-end processing"/>
    <property type="evidence" value="ECO:0007669"/>
    <property type="project" value="InterPro"/>
</dbReference>
<keyword evidence="2" id="KW-0488">Methylation</keyword>
<evidence type="ECO:0000313" key="18">
    <source>
        <dbReference type="Proteomes" id="UP000002358"/>
    </source>
</evidence>
<comment type="subcellular location">
    <subcellularLocation>
        <location evidence="1">Nucleus</location>
    </subcellularLocation>
</comment>
<feature type="compositionally biased region" description="Polar residues" evidence="15">
    <location>
        <begin position="416"/>
        <end position="430"/>
    </location>
</feature>
<dbReference type="InParanoid" id="A0A7M7QDL6"/>
<feature type="region of interest" description="Disordered" evidence="15">
    <location>
        <begin position="996"/>
        <end position="1028"/>
    </location>
</feature>
<feature type="compositionally biased region" description="Basic and acidic residues" evidence="15">
    <location>
        <begin position="732"/>
        <end position="767"/>
    </location>
</feature>
<dbReference type="SMR" id="A0A7M7QDL6"/>
<evidence type="ECO:0000256" key="10">
    <source>
        <dbReference type="ARBA" id="ARBA00057101"/>
    </source>
</evidence>
<dbReference type="GO" id="GO:0000993">
    <property type="term" value="F:RNA polymerase II complex binding"/>
    <property type="evidence" value="ECO:0007669"/>
    <property type="project" value="InterPro"/>
</dbReference>
<dbReference type="Gene3D" id="1.25.40.90">
    <property type="match status" value="1"/>
</dbReference>
<feature type="compositionally biased region" description="Pro residues" evidence="15">
    <location>
        <begin position="721"/>
        <end position="730"/>
    </location>
</feature>
<dbReference type="InterPro" id="IPR048830">
    <property type="entry name" value="PCF11_helical"/>
</dbReference>
<feature type="region of interest" description="Disordered" evidence="15">
    <location>
        <begin position="1605"/>
        <end position="1741"/>
    </location>
</feature>
<dbReference type="Pfam" id="PF20845">
    <property type="entry name" value="Pcf11_helical"/>
    <property type="match status" value="1"/>
</dbReference>
<evidence type="ECO:0000256" key="15">
    <source>
        <dbReference type="SAM" id="MobiDB-lite"/>
    </source>
</evidence>
<feature type="compositionally biased region" description="Low complexity" evidence="15">
    <location>
        <begin position="434"/>
        <end position="463"/>
    </location>
</feature>
<dbReference type="CTD" id="51585"/>
<feature type="compositionally biased region" description="Basic and acidic residues" evidence="15">
    <location>
        <begin position="689"/>
        <end position="698"/>
    </location>
</feature>
<keyword evidence="18" id="KW-1185">Reference proteome</keyword>
<feature type="compositionally biased region" description="Acidic residues" evidence="15">
    <location>
        <begin position="1668"/>
        <end position="1696"/>
    </location>
</feature>
<dbReference type="GO" id="GO:0005849">
    <property type="term" value="C:mRNA cleavage factor complex"/>
    <property type="evidence" value="ECO:0007669"/>
    <property type="project" value="InterPro"/>
</dbReference>
<dbReference type="Proteomes" id="UP000002358">
    <property type="component" value="Chromosome 1"/>
</dbReference>
<dbReference type="Pfam" id="PF23228">
    <property type="entry name" value="zf_PCFS4"/>
    <property type="match status" value="1"/>
</dbReference>
<feature type="compositionally biased region" description="Low complexity" evidence="15">
    <location>
        <begin position="516"/>
        <end position="536"/>
    </location>
</feature>
<proteinExistence type="predicted"/>
<dbReference type="GO" id="GO:0006369">
    <property type="term" value="P:termination of RNA polymerase II transcription"/>
    <property type="evidence" value="ECO:0007669"/>
    <property type="project" value="InterPro"/>
</dbReference>
<dbReference type="OrthoDB" id="343582at2759"/>
<feature type="compositionally biased region" description="Acidic residues" evidence="15">
    <location>
        <begin position="1708"/>
        <end position="1719"/>
    </location>
</feature>
<dbReference type="GO" id="GO:0003729">
    <property type="term" value="F:mRNA binding"/>
    <property type="evidence" value="ECO:0007669"/>
    <property type="project" value="InterPro"/>
</dbReference>
<feature type="compositionally biased region" description="Basic and acidic residues" evidence="15">
    <location>
        <begin position="1818"/>
        <end position="1831"/>
    </location>
</feature>
<sequence length="1876" mass="207007">MKNRIKNKSLDYIEEGENCANMAGGNSIKEHKSDEIVKEYNSSLMDLTINSKPLINMLTLLAEDYIDHANAIVEAIEAHLQKVSSEIKLPVLYLIDSIVKNVNRAYLGLFTKNIVNTFCSVFEKVDENTRASMWKLRQTWSEVFPPKKLFALDVKVHNIDPAWPIAPLPANNVSAAKSIHVNPKFLTTQQHQERAAKTVSIPPCSTKISAVPSVKSVSTSEAEMREKLLQKQKELIELQKKKVELELLQAKASLEQQRQQLDKQSVQLPTLPDGALEKSVAAISAPSQVLKPIEKQLPAAAASLLKIDSNKSSVKIAPASSVAVASAKSVASRDPRLKMVASSATNSSLSPEELAKQQQLMHQLQLHIQSKLSGEQKQSSLLNNPVIKTSSDSELHNNKSLDNKRAKDSSQKKEPTTTNITTSHRSNSIKDQSKSSSSKSSSSRGSSSSSSSKTSSSSSSSRKPGSKSRSKSSSSSSASPNKVPKLEENSSLSPDKRSSSSSSTSSKKSKSRKTHSPSPVSSSTTTTSNGSSSQTSYRIPRRAIAQEVTSSQVQTLAINCNNKSATSSGLDEEEKSGGSLIVSLAHLPATAAPTSFKEIRANTRMRNYVRRNKEGSRSPEVINHAKKDVVMPDASKDEDLRSPIVNVNVVAAGPAAALDTKEDLDLRVLAVPNKRQSSEILESANPKKTKAEKFDAKNRQLHRLFGNEDVDLRTLTNPKAGRPPTPPPPVISHEKSKDSWAKLKTPMKSDRDPPKPLSDNRNRDRLGRPRFFNKIGSSPEDQKDGRRIRGLPMGRGDLDKHIERNADRNIEIIMKQAAEQLNQGQITKSQYNKLIQDVLHMSEDEKLKAAQRKEQEIGMLVWEKDGPGGAQNFGNDENIRKDHSGIHPRISGPGGARWQNPWHQPWSHGPPFPGGPHGFPSGPDGFRPMGPWQNHPRMFGGPMRPDFHPAFHPGGYNPRMGPPPMGPNGPMMMSNGPMNQIGPMNSMGASMMMGNGPVRPDHAAKRNSPNLTGAAATNSGSVNSSNVTTASATLETDKGALSAMKNSGELPPADPQVLEEIAKDTMKSINIDGVSREIRYYGNLGVVFLSWDNPRDIGFQDGTRRIIIDGKDSIICSFNEDYKEFTYEGEIHRIKLGTPTRELYVDDKWYECYFGGRPIMVDLGNKQVSMKLEGPPPQVKIGNTKRTDLVVGKINLIINARNMVPVFLDSKPQMFEIEDRKFTLEFIDALQTVLLNGRPFKVEFGGLPKPILVGEKKHFIRFSVLPRGFTAGYVKITGMKGEPAKESAAELAKQRAANKTMEETTTSIPAKAPSVTNLAQSMDMDTTSQDGMDTTSGSKSSGLQLDVLSSVVPSAMAPSSGLSYQAEPVENLPVVAPLLATSVDLNTLFQRLVETGIVPNLTETKKPEEEEKKEPEIISATFDKPETLRAKNAGVIAALYSGIQCSSCGARFATEMAARYSHHLDWHFRQNRKEKDSTRKAHSRSWYYDQSDWIQFEEIEDLEDRAQSWFETEKQTAETDGAATEDNAADAQQPSVPTASDDDGFCQVCHEAFEQFYNEEKEEWHLRPAVSFEEKNYHPLCLEDHKEKLLVRALEKSALELEESITEMEEEVEGDNEENDDEKKEDLKDMEIYIKEEKEDEDQIEDQDEDMKDENNEDEKPIIKTEKDDDEEKSSEPDNEEEKQQDMDVDDSEPIEIIEPLPRKIELEEIDDSSDEENEDGTKKERPKITSAEKSEEKIPDDVPLIFENVKVKEEPIDDDMPEAEESTIAEAAAVDTTQVAVKSSIDGNVELDSATPTIPTAPSKIKLNITKTLVAPKETDESKKEEKKPAESPAEAAPAKPLIPAAIKPSLQGKKLSILPTVEKGHELSGLCSIM</sequence>
<dbReference type="InterPro" id="IPR057242">
    <property type="entry name" value="PCFS4-like"/>
</dbReference>
<dbReference type="Pfam" id="PF11526">
    <property type="entry name" value="Pfc11_Clp1_ID"/>
    <property type="match status" value="1"/>
</dbReference>
<evidence type="ECO:0000256" key="2">
    <source>
        <dbReference type="ARBA" id="ARBA00022481"/>
    </source>
</evidence>
<keyword evidence="7" id="KW-0007">Acetylation</keyword>
<accession>A0A7M7QDL6</accession>
<evidence type="ECO:0000256" key="13">
    <source>
        <dbReference type="ARBA" id="ARBA00083113"/>
    </source>
</evidence>
<organism evidence="17 18">
    <name type="scientific">Nasonia vitripennis</name>
    <name type="common">Parasitic wasp</name>
    <dbReference type="NCBI Taxonomy" id="7425"/>
    <lineage>
        <taxon>Eukaryota</taxon>
        <taxon>Metazoa</taxon>
        <taxon>Ecdysozoa</taxon>
        <taxon>Arthropoda</taxon>
        <taxon>Hexapoda</taxon>
        <taxon>Insecta</taxon>
        <taxon>Pterygota</taxon>
        <taxon>Neoptera</taxon>
        <taxon>Endopterygota</taxon>
        <taxon>Hymenoptera</taxon>
        <taxon>Apocrita</taxon>
        <taxon>Proctotrupomorpha</taxon>
        <taxon>Chalcidoidea</taxon>
        <taxon>Pteromalidae</taxon>
        <taxon>Pteromalinae</taxon>
        <taxon>Nasonia</taxon>
    </lineage>
</organism>
<dbReference type="FunFam" id="1.25.40.90:FF:000015">
    <property type="entry name" value="Pre-mRNA cleavage complex 2 protein Pcf11"/>
    <property type="match status" value="1"/>
</dbReference>
<dbReference type="EnsemblMetazoa" id="XM_031930073">
    <property type="protein sequence ID" value="XP_031785933"/>
    <property type="gene ID" value="LOC100121739"/>
</dbReference>
<dbReference type="InterPro" id="IPR045154">
    <property type="entry name" value="PCF11-like"/>
</dbReference>
<keyword evidence="9" id="KW-0539">Nucleus</keyword>
<dbReference type="Pfam" id="PF04818">
    <property type="entry name" value="CID"/>
    <property type="match status" value="1"/>
</dbReference>
<name>A0A7M7QDL6_NASVI</name>
<evidence type="ECO:0000256" key="12">
    <source>
        <dbReference type="ARBA" id="ARBA00068814"/>
    </source>
</evidence>
<feature type="compositionally biased region" description="Basic and acidic residues" evidence="15">
    <location>
        <begin position="484"/>
        <end position="498"/>
    </location>
</feature>
<feature type="region of interest" description="Disordered" evidence="15">
    <location>
        <begin position="1512"/>
        <end position="1543"/>
    </location>
</feature>
<evidence type="ECO:0000256" key="1">
    <source>
        <dbReference type="ARBA" id="ARBA00004123"/>
    </source>
</evidence>
<dbReference type="InterPro" id="IPR006569">
    <property type="entry name" value="CID_dom"/>
</dbReference>
<dbReference type="SMART" id="SM00582">
    <property type="entry name" value="RPR"/>
    <property type="match status" value="1"/>
</dbReference>
<dbReference type="RefSeq" id="XP_031785933.1">
    <property type="nucleotide sequence ID" value="XM_031930073.2"/>
</dbReference>
<comment type="function">
    <text evidence="10">Component of pre-mRNA cleavage complex II, which promotes transcription termination by RNA polymerase II.</text>
</comment>
<protein>
    <recommendedName>
        <fullName evidence="12">Pre-mRNA cleavage complex 2 protein Pcf11</fullName>
    </recommendedName>
    <alternativeName>
        <fullName evidence="13">Pre-mRNA cleavage complex II protein Pcf11</fullName>
    </alternativeName>
</protein>
<evidence type="ECO:0000256" key="7">
    <source>
        <dbReference type="ARBA" id="ARBA00022990"/>
    </source>
</evidence>
<keyword evidence="8 14" id="KW-0175">Coiled coil</keyword>
<evidence type="ECO:0000256" key="5">
    <source>
        <dbReference type="ARBA" id="ARBA00022664"/>
    </source>
</evidence>
<dbReference type="PROSITE" id="PS51391">
    <property type="entry name" value="CID"/>
    <property type="match status" value="1"/>
</dbReference>
<evidence type="ECO:0000259" key="16">
    <source>
        <dbReference type="PROSITE" id="PS51391"/>
    </source>
</evidence>
<dbReference type="CDD" id="cd16982">
    <property type="entry name" value="CID_Pcf11"/>
    <property type="match status" value="1"/>
</dbReference>
<evidence type="ECO:0000256" key="11">
    <source>
        <dbReference type="ARBA" id="ARBA00063659"/>
    </source>
</evidence>
<dbReference type="GeneID" id="100121739"/>
<evidence type="ECO:0000256" key="4">
    <source>
        <dbReference type="ARBA" id="ARBA00022553"/>
    </source>
</evidence>
<evidence type="ECO:0000313" key="17">
    <source>
        <dbReference type="EnsemblMetazoa" id="XP_031785933"/>
    </source>
</evidence>
<dbReference type="PANTHER" id="PTHR15921:SF3">
    <property type="entry name" value="PRE-MRNA CLEAVAGE COMPLEX 2 PROTEIN PCF11"/>
    <property type="match status" value="1"/>
</dbReference>
<keyword evidence="3" id="KW-1017">Isopeptide bond</keyword>
<evidence type="ECO:0000256" key="6">
    <source>
        <dbReference type="ARBA" id="ARBA00022843"/>
    </source>
</evidence>
<feature type="region of interest" description="Disordered" evidence="15">
    <location>
        <begin position="327"/>
        <end position="356"/>
    </location>
</feature>
<evidence type="ECO:0000256" key="14">
    <source>
        <dbReference type="SAM" id="Coils"/>
    </source>
</evidence>
<keyword evidence="6" id="KW-0832">Ubl conjugation</keyword>
<feature type="domain" description="CID" evidence="16">
    <location>
        <begin position="32"/>
        <end position="160"/>
    </location>
</feature>